<gene>
    <name evidence="1" type="ORF">D3877_16050</name>
</gene>
<dbReference type="Proteomes" id="UP000283458">
    <property type="component" value="Unassembled WGS sequence"/>
</dbReference>
<evidence type="ECO:0000313" key="1">
    <source>
        <dbReference type="EMBL" id="RJF81641.1"/>
    </source>
</evidence>
<proteinExistence type="predicted"/>
<organism evidence="1 2">
    <name type="scientific">Azospirillum cavernae</name>
    <dbReference type="NCBI Taxonomy" id="2320860"/>
    <lineage>
        <taxon>Bacteria</taxon>
        <taxon>Pseudomonadati</taxon>
        <taxon>Pseudomonadota</taxon>
        <taxon>Alphaproteobacteria</taxon>
        <taxon>Rhodospirillales</taxon>
        <taxon>Azospirillaceae</taxon>
        <taxon>Azospirillum</taxon>
    </lineage>
</organism>
<dbReference type="AlphaFoldDB" id="A0A418VWV8"/>
<accession>A0A418VWV8</accession>
<comment type="caution">
    <text evidence="1">The sequence shown here is derived from an EMBL/GenBank/DDBJ whole genome shotgun (WGS) entry which is preliminary data.</text>
</comment>
<protein>
    <submittedName>
        <fullName evidence="1">Uncharacterized protein</fullName>
    </submittedName>
</protein>
<evidence type="ECO:0000313" key="2">
    <source>
        <dbReference type="Proteomes" id="UP000283458"/>
    </source>
</evidence>
<sequence length="64" mass="6804">MSEESLMSPKARDYLLARLQEPTTWRGIATLLTAFGVALSPEQAEAIIPLGMAVAGFIGILTKG</sequence>
<keyword evidence="2" id="KW-1185">Reference proteome</keyword>
<dbReference type="EMBL" id="QYUL01000002">
    <property type="protein sequence ID" value="RJF81641.1"/>
    <property type="molecule type" value="Genomic_DNA"/>
</dbReference>
<reference evidence="1 2" key="1">
    <citation type="submission" date="2018-09" db="EMBL/GenBank/DDBJ databases">
        <authorList>
            <person name="Zhu H."/>
        </authorList>
    </citation>
    <scope>NUCLEOTIDE SEQUENCE [LARGE SCALE GENOMIC DNA]</scope>
    <source>
        <strain evidence="1 2">K2W22B-5</strain>
    </source>
</reference>
<name>A0A418VWV8_9PROT</name>